<dbReference type="Gene3D" id="3.90.1300.10">
    <property type="entry name" value="Amidase signature (AS) domain"/>
    <property type="match status" value="1"/>
</dbReference>
<keyword evidence="2" id="KW-1133">Transmembrane helix</keyword>
<dbReference type="PANTHER" id="PTHR11895">
    <property type="entry name" value="TRANSAMIDASE"/>
    <property type="match status" value="1"/>
</dbReference>
<evidence type="ECO:0000256" key="1">
    <source>
        <dbReference type="ARBA" id="ARBA00009199"/>
    </source>
</evidence>
<organism evidence="5 6">
    <name type="scientific">Populus euphratica</name>
    <name type="common">Euphrates poplar</name>
    <dbReference type="NCBI Taxonomy" id="75702"/>
    <lineage>
        <taxon>Eukaryota</taxon>
        <taxon>Viridiplantae</taxon>
        <taxon>Streptophyta</taxon>
        <taxon>Embryophyta</taxon>
        <taxon>Tracheophyta</taxon>
        <taxon>Spermatophyta</taxon>
        <taxon>Magnoliopsida</taxon>
        <taxon>eudicotyledons</taxon>
        <taxon>Gunneridae</taxon>
        <taxon>Pentapetalae</taxon>
        <taxon>rosids</taxon>
        <taxon>fabids</taxon>
        <taxon>Malpighiales</taxon>
        <taxon>Salicaceae</taxon>
        <taxon>Saliceae</taxon>
        <taxon>Populus</taxon>
    </lineage>
</organism>
<evidence type="ECO:0000256" key="2">
    <source>
        <dbReference type="SAM" id="Phobius"/>
    </source>
</evidence>
<dbReference type="InterPro" id="IPR036928">
    <property type="entry name" value="AS_sf"/>
</dbReference>
<dbReference type="AlphaFoldDB" id="A0AAJ6XTV6"/>
<evidence type="ECO:0000256" key="3">
    <source>
        <dbReference type="SAM" id="SignalP"/>
    </source>
</evidence>
<dbReference type="GeneID" id="105130336"/>
<dbReference type="InterPro" id="IPR020556">
    <property type="entry name" value="Amidase_CS"/>
</dbReference>
<feature type="transmembrane region" description="Helical" evidence="2">
    <location>
        <begin position="73"/>
        <end position="91"/>
    </location>
</feature>
<dbReference type="SUPFAM" id="SSF75304">
    <property type="entry name" value="Amidase signature (AS) enzymes"/>
    <property type="match status" value="1"/>
</dbReference>
<dbReference type="KEGG" id="peu:105130336"/>
<sequence>MYLLVVAVTFFLLTSLSTTASLPKTYHFHMGLFRDKGVVYKPVENVNLGPDSDEFYLQANVKAPRMAGFLVKIFAWFLESRIFGTFLLYILKRNNLIHKLVTNAELKESPVYVPMHPFEELKEQEVKHIDSGLSPSEQGQQAINCLPLPSEEIVNGLKPSFRRWTIMDYSKAYNSGEITPCMVAEQLVAAIRESSSPPMDMAFFINYYAEDILRQAKESTLRYERGEPISALDGVPIAIKDEIDCSPYPTTGGTKWLHKFRSCKGDACCVMRLRSCGAVIIGKTNMHELGAGTSGINPHYGATRNPYNPGMISGGSSSGSAAVVAAGLCPVALGVDGGGSVRMPAALCGIVGFKPTFGRVSHSGVLPLNWTVGMVGVLAGTIEDAFIVYAAINGPLPSHETSAIPLPKVYFPLLQSTNSVSNVILARYGKWFSDCGDDIRTCCSQALHQISEKFGWKTVDVTIPDIESMRLAHYLTIGSECTAALSSYLEKLDNAELGWDLRVALCVYGSFSGEEYIKAQKLRSRQMQFHRNIFTKADVIVTPTVGVTAYPIFDDALKTGELDYINGAALVRYQIAGNFLGLPAVTVPVGYDKNGLPIGLQFIGRPWSEPTLIHVAYAMQSLCVSKYRKPQVFYDLLKKD</sequence>
<feature type="domain" description="Amidase" evidence="4">
    <location>
        <begin position="206"/>
        <end position="612"/>
    </location>
</feature>
<evidence type="ECO:0000313" key="6">
    <source>
        <dbReference type="RefSeq" id="XP_011031092.1"/>
    </source>
</evidence>
<feature type="signal peptide" evidence="3">
    <location>
        <begin position="1"/>
        <end position="19"/>
    </location>
</feature>
<proteinExistence type="inferred from homology"/>
<gene>
    <name evidence="6" type="primary">LOC105130336</name>
</gene>
<dbReference type="InterPro" id="IPR000120">
    <property type="entry name" value="Amidase"/>
</dbReference>
<dbReference type="GO" id="GO:0016811">
    <property type="term" value="F:hydrolase activity, acting on carbon-nitrogen (but not peptide) bonds, in linear amides"/>
    <property type="evidence" value="ECO:0007669"/>
    <property type="project" value="UniProtKB-ARBA"/>
</dbReference>
<dbReference type="InterPro" id="IPR023631">
    <property type="entry name" value="Amidase_dom"/>
</dbReference>
<dbReference type="PANTHER" id="PTHR11895:SF67">
    <property type="entry name" value="AMIDASE DOMAIN-CONTAINING PROTEIN"/>
    <property type="match status" value="1"/>
</dbReference>
<accession>A0AAJ6XTV6</accession>
<keyword evidence="3" id="KW-0732">Signal</keyword>
<evidence type="ECO:0000313" key="5">
    <source>
        <dbReference type="Proteomes" id="UP000694918"/>
    </source>
</evidence>
<keyword evidence="2" id="KW-0812">Transmembrane</keyword>
<comment type="similarity">
    <text evidence="1">Belongs to the amidase family.</text>
</comment>
<name>A0AAJ6XTV6_POPEU</name>
<dbReference type="RefSeq" id="XP_011031092.1">
    <property type="nucleotide sequence ID" value="XM_011032790.1"/>
</dbReference>
<dbReference type="PROSITE" id="PS00571">
    <property type="entry name" value="AMIDASES"/>
    <property type="match status" value="1"/>
</dbReference>
<dbReference type="Pfam" id="PF01425">
    <property type="entry name" value="Amidase"/>
    <property type="match status" value="1"/>
</dbReference>
<dbReference type="Proteomes" id="UP000694918">
    <property type="component" value="Unplaced"/>
</dbReference>
<evidence type="ECO:0000259" key="4">
    <source>
        <dbReference type="Pfam" id="PF01425"/>
    </source>
</evidence>
<reference evidence="6" key="1">
    <citation type="submission" date="2025-08" db="UniProtKB">
        <authorList>
            <consortium name="RefSeq"/>
        </authorList>
    </citation>
    <scope>IDENTIFICATION</scope>
</reference>
<keyword evidence="2" id="KW-0472">Membrane</keyword>
<keyword evidence="5" id="KW-1185">Reference proteome</keyword>
<protein>
    <submittedName>
        <fullName evidence="6">Fatty acid amide hydrolase-like</fullName>
    </submittedName>
</protein>
<feature type="chain" id="PRO_5042569569" evidence="3">
    <location>
        <begin position="20"/>
        <end position="640"/>
    </location>
</feature>